<dbReference type="AlphaFoldDB" id="A0AA38FK77"/>
<protein>
    <submittedName>
        <fullName evidence="2">Uncharacterized protein</fullName>
    </submittedName>
</protein>
<keyword evidence="3" id="KW-1185">Reference proteome</keyword>
<dbReference type="Proteomes" id="UP000824469">
    <property type="component" value="Unassembled WGS sequence"/>
</dbReference>
<evidence type="ECO:0000313" key="2">
    <source>
        <dbReference type="EMBL" id="KAH9305625.1"/>
    </source>
</evidence>
<evidence type="ECO:0000313" key="3">
    <source>
        <dbReference type="Proteomes" id="UP000824469"/>
    </source>
</evidence>
<evidence type="ECO:0000256" key="1">
    <source>
        <dbReference type="SAM" id="MobiDB-lite"/>
    </source>
</evidence>
<feature type="non-terminal residue" evidence="2">
    <location>
        <position position="121"/>
    </location>
</feature>
<feature type="region of interest" description="Disordered" evidence="1">
    <location>
        <begin position="1"/>
        <end position="20"/>
    </location>
</feature>
<proteinExistence type="predicted"/>
<feature type="region of interest" description="Disordered" evidence="1">
    <location>
        <begin position="98"/>
        <end position="121"/>
    </location>
</feature>
<sequence>MVRTRGNVANNAPPEEGVETTQKIDEILAALLDTRDHLDVLEQQVMGNEEDDEAGNNNQLPHEDNPDMGVGNNNGNVPVQLENKKARLVAELTNDIKRISPPKFDGTTLGDGAESWLSEME</sequence>
<comment type="caution">
    <text evidence="2">The sequence shown here is derived from an EMBL/GenBank/DDBJ whole genome shotgun (WGS) entry which is preliminary data.</text>
</comment>
<gene>
    <name evidence="2" type="ORF">KI387_010029</name>
</gene>
<name>A0AA38FK77_TAXCH</name>
<feature type="compositionally biased region" description="Low complexity" evidence="1">
    <location>
        <begin position="67"/>
        <end position="78"/>
    </location>
</feature>
<organism evidence="2 3">
    <name type="scientific">Taxus chinensis</name>
    <name type="common">Chinese yew</name>
    <name type="synonym">Taxus wallichiana var. chinensis</name>
    <dbReference type="NCBI Taxonomy" id="29808"/>
    <lineage>
        <taxon>Eukaryota</taxon>
        <taxon>Viridiplantae</taxon>
        <taxon>Streptophyta</taxon>
        <taxon>Embryophyta</taxon>
        <taxon>Tracheophyta</taxon>
        <taxon>Spermatophyta</taxon>
        <taxon>Pinopsida</taxon>
        <taxon>Pinidae</taxon>
        <taxon>Conifers II</taxon>
        <taxon>Cupressales</taxon>
        <taxon>Taxaceae</taxon>
        <taxon>Taxus</taxon>
    </lineage>
</organism>
<dbReference type="EMBL" id="JAHRHJ020000008">
    <property type="protein sequence ID" value="KAH9305625.1"/>
    <property type="molecule type" value="Genomic_DNA"/>
</dbReference>
<accession>A0AA38FK77</accession>
<feature type="region of interest" description="Disordered" evidence="1">
    <location>
        <begin position="43"/>
        <end position="78"/>
    </location>
</feature>
<reference evidence="2 3" key="1">
    <citation type="journal article" date="2021" name="Nat. Plants">
        <title>The Taxus genome provides insights into paclitaxel biosynthesis.</title>
        <authorList>
            <person name="Xiong X."/>
            <person name="Gou J."/>
            <person name="Liao Q."/>
            <person name="Li Y."/>
            <person name="Zhou Q."/>
            <person name="Bi G."/>
            <person name="Li C."/>
            <person name="Du R."/>
            <person name="Wang X."/>
            <person name="Sun T."/>
            <person name="Guo L."/>
            <person name="Liang H."/>
            <person name="Lu P."/>
            <person name="Wu Y."/>
            <person name="Zhang Z."/>
            <person name="Ro D.K."/>
            <person name="Shang Y."/>
            <person name="Huang S."/>
            <person name="Yan J."/>
        </authorList>
    </citation>
    <scope>NUCLEOTIDE SEQUENCE [LARGE SCALE GENOMIC DNA]</scope>
    <source>
        <strain evidence="2">Ta-2019</strain>
    </source>
</reference>